<feature type="transmembrane region" description="Helical" evidence="1">
    <location>
        <begin position="90"/>
        <end position="110"/>
    </location>
</feature>
<dbReference type="AlphaFoldDB" id="A0AA42LFN1"/>
<keyword evidence="1" id="KW-0812">Transmembrane</keyword>
<reference evidence="2" key="1">
    <citation type="submission" date="2022-09" db="EMBL/GenBank/DDBJ databases">
        <title>Intensive care unit water sources are persistently colonized with multi-drug resistant bacteria and are the site of extensive horizontal gene transfer of antibiotic resistance genes.</title>
        <authorList>
            <person name="Diorio-Toth L."/>
        </authorList>
    </citation>
    <scope>NUCLEOTIDE SEQUENCE</scope>
    <source>
        <strain evidence="2">GD04005</strain>
    </source>
</reference>
<keyword evidence="1" id="KW-0472">Membrane</keyword>
<gene>
    <name evidence="2" type="ORF">N7644_14245</name>
</gene>
<name>A0AA42LFN1_9GAMM</name>
<feature type="transmembrane region" description="Helical" evidence="1">
    <location>
        <begin position="205"/>
        <end position="225"/>
    </location>
</feature>
<comment type="caution">
    <text evidence="2">The sequence shown here is derived from an EMBL/GenBank/DDBJ whole genome shotgun (WGS) entry which is preliminary data.</text>
</comment>
<dbReference type="Proteomes" id="UP001159329">
    <property type="component" value="Unassembled WGS sequence"/>
</dbReference>
<evidence type="ECO:0000256" key="1">
    <source>
        <dbReference type="SAM" id="Phobius"/>
    </source>
</evidence>
<organism evidence="2 3">
    <name type="scientific">Acinetobacter courvalinii</name>
    <dbReference type="NCBI Taxonomy" id="280147"/>
    <lineage>
        <taxon>Bacteria</taxon>
        <taxon>Pseudomonadati</taxon>
        <taxon>Pseudomonadota</taxon>
        <taxon>Gammaproteobacteria</taxon>
        <taxon>Moraxellales</taxon>
        <taxon>Moraxellaceae</taxon>
        <taxon>Acinetobacter</taxon>
    </lineage>
</organism>
<feature type="transmembrane region" description="Helical" evidence="1">
    <location>
        <begin position="145"/>
        <end position="163"/>
    </location>
</feature>
<dbReference type="RefSeq" id="WP_279696395.1">
    <property type="nucleotide sequence ID" value="NZ_JAOEEO010000004.1"/>
</dbReference>
<feature type="transmembrane region" description="Helical" evidence="1">
    <location>
        <begin position="12"/>
        <end position="32"/>
    </location>
</feature>
<protein>
    <submittedName>
        <fullName evidence="2">Uncharacterized protein</fullName>
    </submittedName>
</protein>
<accession>A0AA42LFN1</accession>
<evidence type="ECO:0000313" key="3">
    <source>
        <dbReference type="Proteomes" id="UP001159329"/>
    </source>
</evidence>
<proteinExistence type="predicted"/>
<dbReference type="EMBL" id="JAOEEO010000004">
    <property type="protein sequence ID" value="MDH0564832.1"/>
    <property type="molecule type" value="Genomic_DNA"/>
</dbReference>
<keyword evidence="1" id="KW-1133">Transmembrane helix</keyword>
<sequence length="295" mass="34746">MMLDNIFKNLSKLAVLSVIFTLTISCAGFFYLRHFSHVLGYDVSPFDMDFYTFLDIVLKSDSHNLIVNFSHSYLLIFVFCVLYPKSLQFVFDILIIFFLIGWNYLGWNFFKFLYSFKNFRYFFWFFAIYTSPLLILISISLLIPLFFIAVILFGIYLIIGLFIRNNVDFDKYMQKGRTNVEENFTYKKISEHMDKLGNNIWKMDFVLACIVYFSAMFLILGWLHWAGSIEMRGSLDAKNYLNSTNYKKVYLIDKTVFDAVFVSKVKNGYLFVLKDGEKNKEKASFIPDSAILRID</sequence>
<evidence type="ECO:0000313" key="2">
    <source>
        <dbReference type="EMBL" id="MDH0564832.1"/>
    </source>
</evidence>
<feature type="transmembrane region" description="Helical" evidence="1">
    <location>
        <begin position="122"/>
        <end position="139"/>
    </location>
</feature>